<keyword evidence="6" id="KW-0143">Chaperone</keyword>
<comment type="subcellular location">
    <subcellularLocation>
        <location evidence="2">Cytoplasm</location>
    </subcellularLocation>
</comment>
<dbReference type="SUPFAM" id="SSF54534">
    <property type="entry name" value="FKBP-like"/>
    <property type="match status" value="1"/>
</dbReference>
<reference evidence="12" key="1">
    <citation type="submission" date="2019-11" db="EMBL/GenBank/DDBJ databases">
        <title>Microbial mats filling the niche in hypersaline microbial mats.</title>
        <authorList>
            <person name="Wong H.L."/>
            <person name="Macleod F.I."/>
            <person name="White R.A. III"/>
            <person name="Burns B.P."/>
        </authorList>
    </citation>
    <scope>NUCLEOTIDE SEQUENCE</scope>
    <source>
        <strain evidence="12">Rbin_158</strain>
    </source>
</reference>
<comment type="caution">
    <text evidence="12">The sequence shown here is derived from an EMBL/GenBank/DDBJ whole genome shotgun (WGS) entry which is preliminary data.</text>
</comment>
<protein>
    <recommendedName>
        <fullName evidence="10">Peptidyl-prolyl cis-trans isomerase</fullName>
        <ecNumber evidence="10">5.2.1.8</ecNumber>
    </recommendedName>
</protein>
<evidence type="ECO:0000256" key="3">
    <source>
        <dbReference type="ARBA" id="ARBA00006577"/>
    </source>
</evidence>
<dbReference type="PROSITE" id="PS50059">
    <property type="entry name" value="FKBP_PPIASE"/>
    <property type="match status" value="1"/>
</dbReference>
<dbReference type="PANTHER" id="PTHR47861">
    <property type="entry name" value="FKBP-TYPE PEPTIDYL-PROLYL CIS-TRANS ISOMERASE SLYD"/>
    <property type="match status" value="1"/>
</dbReference>
<evidence type="ECO:0000259" key="11">
    <source>
        <dbReference type="PROSITE" id="PS50059"/>
    </source>
</evidence>
<evidence type="ECO:0000256" key="10">
    <source>
        <dbReference type="RuleBase" id="RU003915"/>
    </source>
</evidence>
<evidence type="ECO:0000256" key="4">
    <source>
        <dbReference type="ARBA" id="ARBA00022490"/>
    </source>
</evidence>
<dbReference type="AlphaFoldDB" id="A0A9D5JZK3"/>
<dbReference type="PANTHER" id="PTHR47861:SF3">
    <property type="entry name" value="FKBP-TYPE PEPTIDYL-PROLYL CIS-TRANS ISOMERASE SLYD"/>
    <property type="match status" value="1"/>
</dbReference>
<dbReference type="EC" id="5.2.1.8" evidence="10"/>
<dbReference type="Pfam" id="PF00254">
    <property type="entry name" value="FKBP_C"/>
    <property type="match status" value="1"/>
</dbReference>
<evidence type="ECO:0000256" key="8">
    <source>
        <dbReference type="ARBA" id="ARBA00037071"/>
    </source>
</evidence>
<dbReference type="InterPro" id="IPR046357">
    <property type="entry name" value="PPIase_dom_sf"/>
</dbReference>
<comment type="similarity">
    <text evidence="3 10">Belongs to the FKBP-type PPIase family.</text>
</comment>
<dbReference type="Gene3D" id="3.10.50.40">
    <property type="match status" value="1"/>
</dbReference>
<comment type="catalytic activity">
    <reaction evidence="1 9 10">
        <text>[protein]-peptidylproline (omega=180) = [protein]-peptidylproline (omega=0)</text>
        <dbReference type="Rhea" id="RHEA:16237"/>
        <dbReference type="Rhea" id="RHEA-COMP:10747"/>
        <dbReference type="Rhea" id="RHEA-COMP:10748"/>
        <dbReference type="ChEBI" id="CHEBI:83833"/>
        <dbReference type="ChEBI" id="CHEBI:83834"/>
        <dbReference type="EC" id="5.2.1.8"/>
    </reaction>
</comment>
<dbReference type="EMBL" id="WJJP01000662">
    <property type="protein sequence ID" value="MBD3326930.1"/>
    <property type="molecule type" value="Genomic_DNA"/>
</dbReference>
<keyword evidence="5 9" id="KW-0697">Rotamase</keyword>
<evidence type="ECO:0000256" key="2">
    <source>
        <dbReference type="ARBA" id="ARBA00004496"/>
    </source>
</evidence>
<dbReference type="Proteomes" id="UP000649604">
    <property type="component" value="Unassembled WGS sequence"/>
</dbReference>
<evidence type="ECO:0000256" key="5">
    <source>
        <dbReference type="ARBA" id="ARBA00023110"/>
    </source>
</evidence>
<proteinExistence type="inferred from homology"/>
<sequence length="142" mass="15643">MSQAQVGDTVKVHYTGKLDDGTVFDTSIQRDPLQFQLGEGQVIPGFENAVVGMNEGENKTVTVTADKAYGAYHDEMVLKLNRDQLPENLEPEIGQELKAVREDGQTLIVRIIECSDAEVTLDANHPLAGQDLTFDIELIEID</sequence>
<evidence type="ECO:0000256" key="9">
    <source>
        <dbReference type="PROSITE-ProRule" id="PRU00277"/>
    </source>
</evidence>
<dbReference type="InterPro" id="IPR001179">
    <property type="entry name" value="PPIase_FKBP_dom"/>
</dbReference>
<dbReference type="GO" id="GO:0005737">
    <property type="term" value="C:cytoplasm"/>
    <property type="evidence" value="ECO:0007669"/>
    <property type="project" value="UniProtKB-SubCell"/>
</dbReference>
<evidence type="ECO:0000256" key="7">
    <source>
        <dbReference type="ARBA" id="ARBA00023235"/>
    </source>
</evidence>
<organism evidence="12 13">
    <name type="scientific">candidate division KSB3 bacterium</name>
    <dbReference type="NCBI Taxonomy" id="2044937"/>
    <lineage>
        <taxon>Bacteria</taxon>
        <taxon>candidate division KSB3</taxon>
    </lineage>
</organism>
<dbReference type="GO" id="GO:0003755">
    <property type="term" value="F:peptidyl-prolyl cis-trans isomerase activity"/>
    <property type="evidence" value="ECO:0007669"/>
    <property type="project" value="UniProtKB-UniRule"/>
</dbReference>
<accession>A0A9D5JZK3</accession>
<name>A0A9D5JZK3_9BACT</name>
<feature type="domain" description="PPIase FKBP-type" evidence="11">
    <location>
        <begin position="7"/>
        <end position="101"/>
    </location>
</feature>
<evidence type="ECO:0000256" key="6">
    <source>
        <dbReference type="ARBA" id="ARBA00023186"/>
    </source>
</evidence>
<dbReference type="GO" id="GO:0042026">
    <property type="term" value="P:protein refolding"/>
    <property type="evidence" value="ECO:0007669"/>
    <property type="project" value="UniProtKB-ARBA"/>
</dbReference>
<gene>
    <name evidence="12" type="ORF">GF339_20260</name>
</gene>
<comment type="function">
    <text evidence="8">Also involved in hydrogenase metallocenter assembly, probably by participating in the nickel insertion step. This function in hydrogenase biosynthesis requires chaperone activity and the presence of the metal-binding domain, but not PPIase activity.</text>
</comment>
<evidence type="ECO:0000256" key="1">
    <source>
        <dbReference type="ARBA" id="ARBA00000971"/>
    </source>
</evidence>
<evidence type="ECO:0000313" key="12">
    <source>
        <dbReference type="EMBL" id="MBD3326930.1"/>
    </source>
</evidence>
<keyword evidence="4" id="KW-0963">Cytoplasm</keyword>
<keyword evidence="7 9" id="KW-0413">Isomerase</keyword>
<evidence type="ECO:0000313" key="13">
    <source>
        <dbReference type="Proteomes" id="UP000649604"/>
    </source>
</evidence>